<name>A0A0Q9YHE5_9GAMM</name>
<sequence length="271" mass="31085">MYHYALGAGLGGFLVAYKIYQSCCKKTKPTEETPYQFESLTSVLTQTDEENFDVFANHLGRLLDLFALWPYKLDQEGIWSQNSTPPEVDMYQRILSEPPESATFQAILKADFQNKYNPITMICVLKSDLQADLNSTFSRYSDTKNLRENLLARGDDNAAVTNVITQHLHQLVCKGYVKEAYVLHNFFHLLHKIDQHSVKNLTPANTLAVLLMPWVCKWLKISSPTSKIELAEQRNAMKNIIPKLITAPLFKECFDLSAYGNYRPRRRKKPS</sequence>
<dbReference type="EMBL" id="LKHV02000001">
    <property type="protein sequence ID" value="MCS5708439.1"/>
    <property type="molecule type" value="Genomic_DNA"/>
</dbReference>
<gene>
    <name evidence="1" type="ORF">CC99x_00205</name>
    <name evidence="2" type="ORF">CC99x_005910</name>
</gene>
<keyword evidence="3" id="KW-1185">Reference proteome</keyword>
<evidence type="ECO:0000313" key="1">
    <source>
        <dbReference type="EMBL" id="KRG19984.1"/>
    </source>
</evidence>
<dbReference type="STRING" id="437022.CC99x_00205"/>
<evidence type="ECO:0000313" key="3">
    <source>
        <dbReference type="Proteomes" id="UP000051494"/>
    </source>
</evidence>
<reference evidence="2" key="3">
    <citation type="submission" date="2021-06" db="EMBL/GenBank/DDBJ databases">
        <title>Genomic Description and Analysis of Intracellular Bacteria, Candidatus Berkiella cookevillensis and Candidatus Berkiella aquae.</title>
        <authorList>
            <person name="Kidane D.T."/>
            <person name="Mehari Y.T."/>
            <person name="Rice F.C."/>
            <person name="Arivett B.A."/>
            <person name="Farone A.L."/>
            <person name="Berk S.G."/>
            <person name="Farone M.B."/>
        </authorList>
    </citation>
    <scope>NUCLEOTIDE SEQUENCE</scope>
    <source>
        <strain evidence="2">CC99</strain>
    </source>
</reference>
<organism evidence="1">
    <name type="scientific">Candidatus Berkiella cookevillensis</name>
    <dbReference type="NCBI Taxonomy" id="437022"/>
    <lineage>
        <taxon>Bacteria</taxon>
        <taxon>Pseudomonadati</taxon>
        <taxon>Pseudomonadota</taxon>
        <taxon>Gammaproteobacteria</taxon>
        <taxon>Candidatus Berkiellales</taxon>
        <taxon>Candidatus Berkiellaceae</taxon>
        <taxon>Candidatus Berkiella</taxon>
    </lineage>
</organism>
<reference evidence="1" key="1">
    <citation type="submission" date="2015-09" db="EMBL/GenBank/DDBJ databases">
        <title>Draft Genome Sequences of Two Novel Amoeba-resistant Intranuclear Bacteria, Candidatus Berkiella cookevillensis and Candidatus Berkiella aquae.</title>
        <authorList>
            <person name="Mehari Y.T."/>
            <person name="Arivett B.A."/>
            <person name="Farone A.L."/>
            <person name="Gunderson J.H."/>
            <person name="Farone M.B."/>
        </authorList>
    </citation>
    <scope>NUCLEOTIDE SEQUENCE [LARGE SCALE GENOMIC DNA]</scope>
    <source>
        <strain evidence="1">CC99</strain>
    </source>
</reference>
<comment type="caution">
    <text evidence="1">The sequence shown here is derived from an EMBL/GenBank/DDBJ whole genome shotgun (WGS) entry which is preliminary data.</text>
</comment>
<dbReference type="AlphaFoldDB" id="A0A0Q9YHE5"/>
<dbReference type="RefSeq" id="WP_057622729.1">
    <property type="nucleotide sequence ID" value="NZ_LKHV02000001.1"/>
</dbReference>
<reference evidence="2" key="2">
    <citation type="journal article" date="2016" name="Genome Announc.">
        <title>Draft Genome Sequences of Two Novel Amoeba-Resistant Intranuclear Bacteria, 'Candidatus Berkiella cookevillensis' and 'Candidatus Berkiella aquae'.</title>
        <authorList>
            <person name="Mehari Y.T."/>
            <person name="Arivett B.A."/>
            <person name="Farone A.L."/>
            <person name="Gunderson J.H."/>
            <person name="Farone M.B."/>
        </authorList>
    </citation>
    <scope>NUCLEOTIDE SEQUENCE</scope>
    <source>
        <strain evidence="2">CC99</strain>
    </source>
</reference>
<proteinExistence type="predicted"/>
<dbReference type="Gene3D" id="1.10.555.10">
    <property type="entry name" value="Rho GTPase activation protein"/>
    <property type="match status" value="1"/>
</dbReference>
<dbReference type="SUPFAM" id="SSF48350">
    <property type="entry name" value="GTPase activation domain, GAP"/>
    <property type="match status" value="1"/>
</dbReference>
<evidence type="ECO:0000313" key="2">
    <source>
        <dbReference type="EMBL" id="MCS5708439.1"/>
    </source>
</evidence>
<dbReference type="EMBL" id="LKHV01000001">
    <property type="protein sequence ID" value="KRG19984.1"/>
    <property type="molecule type" value="Genomic_DNA"/>
</dbReference>
<dbReference type="Proteomes" id="UP000051494">
    <property type="component" value="Unassembled WGS sequence"/>
</dbReference>
<protein>
    <submittedName>
        <fullName evidence="1">Uncharacterized protein</fullName>
    </submittedName>
</protein>
<accession>A0A0Q9YHE5</accession>
<dbReference type="InterPro" id="IPR008936">
    <property type="entry name" value="Rho_GTPase_activation_prot"/>
</dbReference>